<dbReference type="Proteomes" id="UP001372338">
    <property type="component" value="Unassembled WGS sequence"/>
</dbReference>
<proteinExistence type="predicted"/>
<evidence type="ECO:0000259" key="1">
    <source>
        <dbReference type="Pfam" id="PF03101"/>
    </source>
</evidence>
<accession>A0AAN9IDT4</accession>
<protein>
    <recommendedName>
        <fullName evidence="1">FAR1 domain-containing protein</fullName>
    </recommendedName>
</protein>
<evidence type="ECO:0000313" key="2">
    <source>
        <dbReference type="EMBL" id="KAK7277178.1"/>
    </source>
</evidence>
<dbReference type="PANTHER" id="PTHR46328">
    <property type="entry name" value="FAR-RED IMPAIRED RESPONSIVE (FAR1) FAMILY PROTEIN-RELATED"/>
    <property type="match status" value="1"/>
</dbReference>
<dbReference type="Pfam" id="PF03101">
    <property type="entry name" value="FAR1"/>
    <property type="match status" value="1"/>
</dbReference>
<reference evidence="2 3" key="1">
    <citation type="submission" date="2024-01" db="EMBL/GenBank/DDBJ databases">
        <title>The genomes of 5 underutilized Papilionoideae crops provide insights into root nodulation and disease resistanc.</title>
        <authorList>
            <person name="Yuan L."/>
        </authorList>
    </citation>
    <scope>NUCLEOTIDE SEQUENCE [LARGE SCALE GENOMIC DNA]</scope>
    <source>
        <strain evidence="2">ZHUSHIDOU_FW_LH</strain>
        <tissue evidence="2">Leaf</tissue>
    </source>
</reference>
<feature type="domain" description="FAR1" evidence="1">
    <location>
        <begin position="79"/>
        <end position="146"/>
    </location>
</feature>
<organism evidence="2 3">
    <name type="scientific">Crotalaria pallida</name>
    <name type="common">Smooth rattlebox</name>
    <name type="synonym">Crotalaria striata</name>
    <dbReference type="NCBI Taxonomy" id="3830"/>
    <lineage>
        <taxon>Eukaryota</taxon>
        <taxon>Viridiplantae</taxon>
        <taxon>Streptophyta</taxon>
        <taxon>Embryophyta</taxon>
        <taxon>Tracheophyta</taxon>
        <taxon>Spermatophyta</taxon>
        <taxon>Magnoliopsida</taxon>
        <taxon>eudicotyledons</taxon>
        <taxon>Gunneridae</taxon>
        <taxon>Pentapetalae</taxon>
        <taxon>rosids</taxon>
        <taxon>fabids</taxon>
        <taxon>Fabales</taxon>
        <taxon>Fabaceae</taxon>
        <taxon>Papilionoideae</taxon>
        <taxon>50 kb inversion clade</taxon>
        <taxon>genistoids sensu lato</taxon>
        <taxon>core genistoids</taxon>
        <taxon>Crotalarieae</taxon>
        <taxon>Crotalaria</taxon>
    </lineage>
</organism>
<dbReference type="AlphaFoldDB" id="A0AAN9IDT4"/>
<evidence type="ECO:0000313" key="3">
    <source>
        <dbReference type="Proteomes" id="UP001372338"/>
    </source>
</evidence>
<keyword evidence="3" id="KW-1185">Reference proteome</keyword>
<name>A0AAN9IDT4_CROPI</name>
<comment type="caution">
    <text evidence="2">The sequence shown here is derived from an EMBL/GenBank/DDBJ whole genome shotgun (WGS) entry which is preliminary data.</text>
</comment>
<gene>
    <name evidence="2" type="ORF">RIF29_18329</name>
</gene>
<dbReference type="EMBL" id="JAYWIO010000003">
    <property type="protein sequence ID" value="KAK7277178.1"/>
    <property type="molecule type" value="Genomic_DNA"/>
</dbReference>
<dbReference type="InterPro" id="IPR004330">
    <property type="entry name" value="FAR1_DNA_bnd_dom"/>
</dbReference>
<sequence length="215" mass="24309">MATCAEIFVGSSSQGYRECCSFPPHVKLVYYQSCETEMNEEGSSSHHESVSIDHINNVEATTAIEIDIDGEDDDCWRTSKKRDDGIVYYMLIACSREGCHVSSIPSTLKTLPTKTKGCPAKITKKLEEDDLWYVKKVELEHNHDVSPTSTRKMPTVEKVVKKIQKRNKQRGQNLTIQEDIDLAIGKNDTISNFCESLLISFVMEVSWFVAEFGLM</sequence>